<dbReference type="InterPro" id="IPR015366">
    <property type="entry name" value="S53_propep"/>
</dbReference>
<keyword evidence="12" id="KW-0843">Virulence</keyword>
<dbReference type="InterPro" id="IPR000209">
    <property type="entry name" value="Peptidase_S8/S53_dom"/>
</dbReference>
<reference evidence="18 19" key="1">
    <citation type="journal article" date="2012" name="New Phytol.">
        <title>Insight into trade-off between wood decay and parasitism from the genome of a fungal forest pathogen.</title>
        <authorList>
            <person name="Olson A."/>
            <person name="Aerts A."/>
            <person name="Asiegbu F."/>
            <person name="Belbahri L."/>
            <person name="Bouzid O."/>
            <person name="Broberg A."/>
            <person name="Canback B."/>
            <person name="Coutinho P.M."/>
            <person name="Cullen D."/>
            <person name="Dalman K."/>
            <person name="Deflorio G."/>
            <person name="van Diepen L.T."/>
            <person name="Dunand C."/>
            <person name="Duplessis S."/>
            <person name="Durling M."/>
            <person name="Gonthier P."/>
            <person name="Grimwood J."/>
            <person name="Fossdal C.G."/>
            <person name="Hansson D."/>
            <person name="Henrissat B."/>
            <person name="Hietala A."/>
            <person name="Himmelstrand K."/>
            <person name="Hoffmeister D."/>
            <person name="Hogberg N."/>
            <person name="James T.Y."/>
            <person name="Karlsson M."/>
            <person name="Kohler A."/>
            <person name="Kues U."/>
            <person name="Lee Y.H."/>
            <person name="Lin Y.C."/>
            <person name="Lind M."/>
            <person name="Lindquist E."/>
            <person name="Lombard V."/>
            <person name="Lucas S."/>
            <person name="Lunden K."/>
            <person name="Morin E."/>
            <person name="Murat C."/>
            <person name="Park J."/>
            <person name="Raffaello T."/>
            <person name="Rouze P."/>
            <person name="Salamov A."/>
            <person name="Schmutz J."/>
            <person name="Solheim H."/>
            <person name="Stahlberg J."/>
            <person name="Velez H."/>
            <person name="de Vries R.P."/>
            <person name="Wiebenga A."/>
            <person name="Woodward S."/>
            <person name="Yakovlev I."/>
            <person name="Garbelotto M."/>
            <person name="Martin F."/>
            <person name="Grigoriev I.V."/>
            <person name="Stenlid J."/>
        </authorList>
    </citation>
    <scope>NUCLEOTIDE SEQUENCE [LARGE SCALE GENOMIC DNA]</scope>
    <source>
        <strain evidence="18 19">TC 32-1</strain>
    </source>
</reference>
<proteinExistence type="predicted"/>
<evidence type="ECO:0000256" key="16">
    <source>
        <dbReference type="SAM" id="SignalP"/>
    </source>
</evidence>
<keyword evidence="10 15" id="KW-0720">Serine protease</keyword>
<evidence type="ECO:0000313" key="19">
    <source>
        <dbReference type="Proteomes" id="UP000030671"/>
    </source>
</evidence>
<keyword evidence="6 15" id="KW-0645">Protease</keyword>
<gene>
    <name evidence="18" type="ORF">HETIRDRAFT_325904</name>
</gene>
<evidence type="ECO:0000256" key="8">
    <source>
        <dbReference type="ARBA" id="ARBA00022729"/>
    </source>
</evidence>
<dbReference type="GO" id="GO:0046872">
    <property type="term" value="F:metal ion binding"/>
    <property type="evidence" value="ECO:0007669"/>
    <property type="project" value="UniProtKB-UniRule"/>
</dbReference>
<dbReference type="PANTHER" id="PTHR14218">
    <property type="entry name" value="PROTEASE S8 TRIPEPTIDYL PEPTIDASE I CLN2"/>
    <property type="match status" value="1"/>
</dbReference>
<evidence type="ECO:0000259" key="17">
    <source>
        <dbReference type="PROSITE" id="PS51695"/>
    </source>
</evidence>
<dbReference type="InterPro" id="IPR030400">
    <property type="entry name" value="Sedolisin_dom"/>
</dbReference>
<evidence type="ECO:0000256" key="13">
    <source>
        <dbReference type="ARBA" id="ARBA00023145"/>
    </source>
</evidence>
<sequence>MVRSFALLASLVALVYANPHGERAMRVHEFIDGPPAGFVHSGSASANLTLSLRFALVQNNFKGLEDALYAVSTPGSPQYGQHLSKQEVEALVAPTPETVAAVNEWLSSNGIESSKASPSGDWISAPMTVEQANKILDANFATFTQLDTGVKAVRTLSYSIPDSLKAHISLIHPTVAFPLRTSRPPLTKTNVKIIPNPPSNATSDSVPASCASQVTPVCLQAQYGIPAAPATQSSNQLGVSAFLNQFASVSDLQDFLEEFRPDLPSTNSFEVLSVDGGENDESDPGIEASLDIEYTVAVASNVPITFITVGDGTATGFLDEINALLALDNPPQVLTTSYGFDENQLPKSIAENLCNSYSQLGARGVSLLFSSGDGGVSGSQSQSCSSFIPTFPSSCPYVTSVGGTQGVNPEVAASLSGGGFSNYFGRPSYQANAVSAYLNTLGSTNAGRFKASGSRAFPDVAAPAENVLIVSSGEVSPVAGTSCASPIFASVIALLNDQLIAAGKSPLGFLNPLIYDNPSAFNDIASGANPGCGTDGFPAAAGWDPVTGMGSPNFAALARVVGL</sequence>
<feature type="domain" description="Peptidase S53" evidence="17">
    <location>
        <begin position="213"/>
        <end position="563"/>
    </location>
</feature>
<dbReference type="GO" id="GO:0004252">
    <property type="term" value="F:serine-type endopeptidase activity"/>
    <property type="evidence" value="ECO:0007669"/>
    <property type="project" value="UniProtKB-UniRule"/>
</dbReference>
<dbReference type="InterPro" id="IPR050819">
    <property type="entry name" value="Tripeptidyl-peptidase_I"/>
</dbReference>
<dbReference type="SMART" id="SM00944">
    <property type="entry name" value="Pro-kuma_activ"/>
    <property type="match status" value="1"/>
</dbReference>
<dbReference type="GO" id="GO:0008240">
    <property type="term" value="F:tripeptidyl-peptidase activity"/>
    <property type="evidence" value="ECO:0007669"/>
    <property type="project" value="UniProtKB-EC"/>
</dbReference>
<evidence type="ECO:0000256" key="14">
    <source>
        <dbReference type="ARBA" id="ARBA00023180"/>
    </source>
</evidence>
<feature type="chain" id="PRO_5004843890" description="tripeptidyl-peptidase II" evidence="16">
    <location>
        <begin position="18"/>
        <end position="563"/>
    </location>
</feature>
<feature type="active site" description="Charge relay system" evidence="15">
    <location>
        <position position="291"/>
    </location>
</feature>
<dbReference type="GO" id="GO:0005576">
    <property type="term" value="C:extracellular region"/>
    <property type="evidence" value="ECO:0007669"/>
    <property type="project" value="UniProtKB-SubCell"/>
</dbReference>
<feature type="active site" description="Charge relay system" evidence="15">
    <location>
        <position position="482"/>
    </location>
</feature>
<evidence type="ECO:0000256" key="11">
    <source>
        <dbReference type="ARBA" id="ARBA00022837"/>
    </source>
</evidence>
<evidence type="ECO:0000313" key="18">
    <source>
        <dbReference type="EMBL" id="ETW78242.1"/>
    </source>
</evidence>
<dbReference type="HOGENOM" id="CLU_013783_3_1_1"/>
<dbReference type="PROSITE" id="PS51695">
    <property type="entry name" value="SEDOLISIN"/>
    <property type="match status" value="1"/>
</dbReference>
<dbReference type="GeneID" id="20671186"/>
<keyword evidence="14" id="KW-0325">Glycoprotein</keyword>
<dbReference type="GO" id="GO:0006508">
    <property type="term" value="P:proteolysis"/>
    <property type="evidence" value="ECO:0007669"/>
    <property type="project" value="UniProtKB-KW"/>
</dbReference>
<keyword evidence="13" id="KW-0865">Zymogen</keyword>
<name>W4JXF3_HETIT</name>
<comment type="catalytic activity">
    <reaction evidence="1">
        <text>Release of an N-terminal tripeptide from a polypeptide.</text>
        <dbReference type="EC" id="3.4.14.10"/>
    </reaction>
</comment>
<feature type="binding site" evidence="15">
    <location>
        <position position="523"/>
    </location>
    <ligand>
        <name>Ca(2+)</name>
        <dbReference type="ChEBI" id="CHEBI:29108"/>
    </ligand>
</feature>
<dbReference type="PANTHER" id="PTHR14218:SF15">
    <property type="entry name" value="TRIPEPTIDYL-PEPTIDASE 1"/>
    <property type="match status" value="1"/>
</dbReference>
<dbReference type="RefSeq" id="XP_009550230.1">
    <property type="nucleotide sequence ID" value="XM_009551935.1"/>
</dbReference>
<dbReference type="EMBL" id="KI925462">
    <property type="protein sequence ID" value="ETW78242.1"/>
    <property type="molecule type" value="Genomic_DNA"/>
</dbReference>
<evidence type="ECO:0000256" key="10">
    <source>
        <dbReference type="ARBA" id="ARBA00022825"/>
    </source>
</evidence>
<evidence type="ECO:0000256" key="6">
    <source>
        <dbReference type="ARBA" id="ARBA00022670"/>
    </source>
</evidence>
<comment type="function">
    <text evidence="2">Secreted tripeptidyl-peptidase which degrades proteins at acidic pHs and is involved in virulence.</text>
</comment>
<feature type="signal peptide" evidence="16">
    <location>
        <begin position="1"/>
        <end position="17"/>
    </location>
</feature>
<feature type="binding site" evidence="15">
    <location>
        <position position="524"/>
    </location>
    <ligand>
        <name>Ca(2+)</name>
        <dbReference type="ChEBI" id="CHEBI:29108"/>
    </ligand>
</feature>
<dbReference type="FunFam" id="3.40.50.200:FF:000015">
    <property type="entry name" value="Tripeptidyl peptidase A"/>
    <property type="match status" value="1"/>
</dbReference>
<feature type="binding site" evidence="15">
    <location>
        <position position="544"/>
    </location>
    <ligand>
        <name>Ca(2+)</name>
        <dbReference type="ChEBI" id="CHEBI:29108"/>
    </ligand>
</feature>
<evidence type="ECO:0000256" key="12">
    <source>
        <dbReference type="ARBA" id="ARBA00023026"/>
    </source>
</evidence>
<dbReference type="CDD" id="cd11377">
    <property type="entry name" value="Pro-peptidase_S53"/>
    <property type="match status" value="1"/>
</dbReference>
<keyword evidence="8 16" id="KW-0732">Signal</keyword>
<dbReference type="Gene3D" id="3.40.50.200">
    <property type="entry name" value="Peptidase S8/S53 domain"/>
    <property type="match status" value="1"/>
</dbReference>
<dbReference type="CDD" id="cd04056">
    <property type="entry name" value="Peptidases_S53"/>
    <property type="match status" value="1"/>
</dbReference>
<evidence type="ECO:0000256" key="5">
    <source>
        <dbReference type="ARBA" id="ARBA00022525"/>
    </source>
</evidence>
<dbReference type="Proteomes" id="UP000030671">
    <property type="component" value="Unassembled WGS sequence"/>
</dbReference>
<dbReference type="Pfam" id="PF09286">
    <property type="entry name" value="Pro-kuma_activ"/>
    <property type="match status" value="1"/>
</dbReference>
<protein>
    <recommendedName>
        <fullName evidence="4">tripeptidyl-peptidase II</fullName>
        <ecNumber evidence="4">3.4.14.10</ecNumber>
    </recommendedName>
</protein>
<dbReference type="eggNOG" id="ENOG502QR6D">
    <property type="taxonomic scope" value="Eukaryota"/>
</dbReference>
<evidence type="ECO:0000256" key="9">
    <source>
        <dbReference type="ARBA" id="ARBA00022801"/>
    </source>
</evidence>
<keyword evidence="9 15" id="KW-0378">Hydrolase</keyword>
<keyword evidence="5" id="KW-0964">Secreted</keyword>
<comment type="subcellular location">
    <subcellularLocation>
        <location evidence="3">Secreted</location>
        <location evidence="3">Extracellular space</location>
    </subcellularLocation>
</comment>
<feature type="active site" description="Charge relay system" evidence="15">
    <location>
        <position position="287"/>
    </location>
</feature>
<comment type="cofactor">
    <cofactor evidence="15">
        <name>Ca(2+)</name>
        <dbReference type="ChEBI" id="CHEBI:29108"/>
    </cofactor>
    <text evidence="15">Binds 1 Ca(2+) ion per subunit.</text>
</comment>
<keyword evidence="11 15" id="KW-0106">Calcium</keyword>
<organism evidence="18 19">
    <name type="scientific">Heterobasidion irregulare (strain TC 32-1)</name>
    <dbReference type="NCBI Taxonomy" id="747525"/>
    <lineage>
        <taxon>Eukaryota</taxon>
        <taxon>Fungi</taxon>
        <taxon>Dikarya</taxon>
        <taxon>Basidiomycota</taxon>
        <taxon>Agaricomycotina</taxon>
        <taxon>Agaricomycetes</taxon>
        <taxon>Russulales</taxon>
        <taxon>Bondarzewiaceae</taxon>
        <taxon>Heterobasidion</taxon>
        <taxon>Heterobasidion annosum species complex</taxon>
    </lineage>
</organism>
<evidence type="ECO:0000256" key="3">
    <source>
        <dbReference type="ARBA" id="ARBA00004239"/>
    </source>
</evidence>
<dbReference type="OrthoDB" id="409122at2759"/>
<keyword evidence="7 15" id="KW-0479">Metal-binding</keyword>
<evidence type="ECO:0000256" key="4">
    <source>
        <dbReference type="ARBA" id="ARBA00012462"/>
    </source>
</evidence>
<evidence type="ECO:0000256" key="15">
    <source>
        <dbReference type="PROSITE-ProRule" id="PRU01032"/>
    </source>
</evidence>
<dbReference type="InParanoid" id="W4JXF3"/>
<dbReference type="AlphaFoldDB" id="W4JXF3"/>
<dbReference type="SUPFAM" id="SSF54897">
    <property type="entry name" value="Protease propeptides/inhibitors"/>
    <property type="match status" value="1"/>
</dbReference>
<dbReference type="EC" id="3.4.14.10" evidence="4"/>
<feature type="binding site" evidence="15">
    <location>
        <position position="542"/>
    </location>
    <ligand>
        <name>Ca(2+)</name>
        <dbReference type="ChEBI" id="CHEBI:29108"/>
    </ligand>
</feature>
<dbReference type="Pfam" id="PF00082">
    <property type="entry name" value="Peptidase_S8"/>
    <property type="match status" value="1"/>
</dbReference>
<dbReference type="InterPro" id="IPR036852">
    <property type="entry name" value="Peptidase_S8/S53_dom_sf"/>
</dbReference>
<dbReference type="STRING" id="747525.W4JXF3"/>
<dbReference type="SUPFAM" id="SSF52743">
    <property type="entry name" value="Subtilisin-like"/>
    <property type="match status" value="1"/>
</dbReference>
<accession>W4JXF3</accession>
<evidence type="ECO:0000256" key="7">
    <source>
        <dbReference type="ARBA" id="ARBA00022723"/>
    </source>
</evidence>
<evidence type="ECO:0000256" key="1">
    <source>
        <dbReference type="ARBA" id="ARBA00001910"/>
    </source>
</evidence>
<dbReference type="KEGG" id="hir:HETIRDRAFT_325904"/>
<evidence type="ECO:0000256" key="2">
    <source>
        <dbReference type="ARBA" id="ARBA00002451"/>
    </source>
</evidence>
<keyword evidence="19" id="KW-1185">Reference proteome</keyword>